<dbReference type="EMBL" id="CP157483">
    <property type="protein sequence ID" value="XBO43149.1"/>
    <property type="molecule type" value="Genomic_DNA"/>
</dbReference>
<proteinExistence type="predicted"/>
<feature type="transmembrane region" description="Helical" evidence="1">
    <location>
        <begin position="197"/>
        <end position="217"/>
    </location>
</feature>
<keyword evidence="1" id="KW-0472">Membrane</keyword>
<keyword evidence="1" id="KW-0812">Transmembrane</keyword>
<evidence type="ECO:0000313" key="2">
    <source>
        <dbReference type="EMBL" id="XBO43149.1"/>
    </source>
</evidence>
<dbReference type="AlphaFoldDB" id="A0AAU7JTC5"/>
<dbReference type="RefSeq" id="WP_406830578.1">
    <property type="nucleotide sequence ID" value="NZ_CP157483.1"/>
</dbReference>
<name>A0AAU7JTC5_9MICO</name>
<feature type="transmembrane region" description="Helical" evidence="1">
    <location>
        <begin position="132"/>
        <end position="154"/>
    </location>
</feature>
<evidence type="ECO:0000256" key="1">
    <source>
        <dbReference type="SAM" id="Phobius"/>
    </source>
</evidence>
<evidence type="ECO:0008006" key="3">
    <source>
        <dbReference type="Google" id="ProtNLM"/>
    </source>
</evidence>
<feature type="transmembrane region" description="Helical" evidence="1">
    <location>
        <begin position="12"/>
        <end position="32"/>
    </location>
</feature>
<sequence>MSMRPERLNATVAWLFMAGSACFVVGSVPAYLNAVGGWADGVTYVVGSVFFTSASYGQLVQAQSPATTAVDTVTQHQPAPVHLLGWAPHDRGWLAAAIQFPGTLFFNISTTAALAHNATAAESNRYVWRPDIYGSVLFLVSSAVAVLAVSHRFFSVQPKSFPWRIAWLNMAGSVLFMASAIASYLVPSTDALLSARLAVVGTLTGALCFLAGAALMLPAWRRSLAPAATTTPH</sequence>
<protein>
    <recommendedName>
        <fullName evidence="3">YrhK domain-containing protein</fullName>
    </recommendedName>
</protein>
<gene>
    <name evidence="2" type="ORF">ABEG17_16520</name>
</gene>
<reference evidence="2" key="1">
    <citation type="submission" date="2024-05" db="EMBL/GenBank/DDBJ databases">
        <authorList>
            <person name="Kim S."/>
            <person name="Heo J."/>
            <person name="Choi H."/>
            <person name="Choi Y."/>
            <person name="Kwon S.-W."/>
            <person name="Kim Y."/>
        </authorList>
    </citation>
    <scope>NUCLEOTIDE SEQUENCE</scope>
    <source>
        <strain evidence="2">KACC 23699</strain>
    </source>
</reference>
<accession>A0AAU7JTC5</accession>
<dbReference type="PROSITE" id="PS51257">
    <property type="entry name" value="PROKAR_LIPOPROTEIN"/>
    <property type="match status" value="1"/>
</dbReference>
<feature type="transmembrane region" description="Helical" evidence="1">
    <location>
        <begin position="166"/>
        <end position="185"/>
    </location>
</feature>
<keyword evidence="1" id="KW-1133">Transmembrane helix</keyword>
<organism evidence="2">
    <name type="scientific">Pedococcus sp. KACC 23699</name>
    <dbReference type="NCBI Taxonomy" id="3149228"/>
    <lineage>
        <taxon>Bacteria</taxon>
        <taxon>Bacillati</taxon>
        <taxon>Actinomycetota</taxon>
        <taxon>Actinomycetes</taxon>
        <taxon>Micrococcales</taxon>
        <taxon>Intrasporangiaceae</taxon>
        <taxon>Pedococcus</taxon>
    </lineage>
</organism>